<reference evidence="8 9" key="1">
    <citation type="submission" date="2024-07" db="EMBL/GenBank/DDBJ databases">
        <title>Draft sequence of the Neodothiora populina.</title>
        <authorList>
            <person name="Drown D.D."/>
            <person name="Schuette U.S."/>
            <person name="Buechlein A.B."/>
            <person name="Rusch D.R."/>
            <person name="Winton L.W."/>
            <person name="Adams G.A."/>
        </authorList>
    </citation>
    <scope>NUCLEOTIDE SEQUENCE [LARGE SCALE GENOMIC DNA]</scope>
    <source>
        <strain evidence="8 9">CPC 39397</strain>
    </source>
</reference>
<feature type="transmembrane region" description="Helical" evidence="7">
    <location>
        <begin position="331"/>
        <end position="348"/>
    </location>
</feature>
<feature type="transmembrane region" description="Helical" evidence="7">
    <location>
        <begin position="384"/>
        <end position="403"/>
    </location>
</feature>
<feature type="transmembrane region" description="Helical" evidence="7">
    <location>
        <begin position="415"/>
        <end position="434"/>
    </location>
</feature>
<evidence type="ECO:0000256" key="1">
    <source>
        <dbReference type="ARBA" id="ARBA00004141"/>
    </source>
</evidence>
<dbReference type="EMBL" id="JBFMKM010000003">
    <property type="protein sequence ID" value="KAL1310975.1"/>
    <property type="molecule type" value="Genomic_DNA"/>
</dbReference>
<evidence type="ECO:0000256" key="7">
    <source>
        <dbReference type="SAM" id="Phobius"/>
    </source>
</evidence>
<protein>
    <recommendedName>
        <fullName evidence="10">MFS transporter</fullName>
    </recommendedName>
</protein>
<evidence type="ECO:0000256" key="2">
    <source>
        <dbReference type="ARBA" id="ARBA00022448"/>
    </source>
</evidence>
<keyword evidence="5 7" id="KW-0472">Membrane</keyword>
<comment type="caution">
    <text evidence="8">The sequence shown here is derived from an EMBL/GenBank/DDBJ whole genome shotgun (WGS) entry which is preliminary data.</text>
</comment>
<organism evidence="8 9">
    <name type="scientific">Neodothiora populina</name>
    <dbReference type="NCBI Taxonomy" id="2781224"/>
    <lineage>
        <taxon>Eukaryota</taxon>
        <taxon>Fungi</taxon>
        <taxon>Dikarya</taxon>
        <taxon>Ascomycota</taxon>
        <taxon>Pezizomycotina</taxon>
        <taxon>Dothideomycetes</taxon>
        <taxon>Dothideomycetidae</taxon>
        <taxon>Dothideales</taxon>
        <taxon>Dothioraceae</taxon>
        <taxon>Neodothiora</taxon>
    </lineage>
</organism>
<feature type="transmembrane region" description="Helical" evidence="7">
    <location>
        <begin position="158"/>
        <end position="178"/>
    </location>
</feature>
<evidence type="ECO:0000313" key="9">
    <source>
        <dbReference type="Proteomes" id="UP001562354"/>
    </source>
</evidence>
<feature type="region of interest" description="Disordered" evidence="6">
    <location>
        <begin position="1"/>
        <end position="29"/>
    </location>
</feature>
<dbReference type="InterPro" id="IPR011701">
    <property type="entry name" value="MFS"/>
</dbReference>
<sequence length="523" mass="57338">MGIFTKSGSDEKPAAACLENKDLESNEKTATSQYGDATEDLPFDSIDPVIEARLKRKLDFNLLPLVFFLYLLASLDRSNIGNARIAGMEDDLDLVGDRYSWLLNIFYISYILFEFQILAWKCFKPHQWAAFVVFGWGVVSTCQAAVQSWAGEMVLRFFLGVCEAGYGTGIPFFLSFFYLRHEVGFRQGMFVSAAPLATCFAGALAYGITSGPAAIASWRVLFLAEGLPTIAMAPVVWFCMPDSPQKARFLDEDEKRVALVRTIRQVGPQSIERKGAISLRNVLAGLADFKPWVTSLMYFSCNVSFASLPVFLPTILEEMGFESVTAQGLTAPPYFLAFLVTVGTTWLADRTQQRGLMIVCLSLIGGVGYIMLATTKSTGPRYAGVFLAASGVFPCIGNILPWVSNNQGNDDRRGVAYVMLNVIGQCGSVLASNIYPKSEGPYYTKGVSICAAFMFFTTFLAITLRTLLARENRKLDREYGTVAEQEARDEAAIAAAGAAGDKNAVIQAASGVENYGPRYRYVL</sequence>
<evidence type="ECO:0000256" key="3">
    <source>
        <dbReference type="ARBA" id="ARBA00022692"/>
    </source>
</evidence>
<dbReference type="InterPro" id="IPR036259">
    <property type="entry name" value="MFS_trans_sf"/>
</dbReference>
<feature type="compositionally biased region" description="Basic and acidic residues" evidence="6">
    <location>
        <begin position="8"/>
        <end position="27"/>
    </location>
</feature>
<keyword evidence="2" id="KW-0813">Transport</keyword>
<keyword evidence="9" id="KW-1185">Reference proteome</keyword>
<feature type="transmembrane region" description="Helical" evidence="7">
    <location>
        <begin position="190"/>
        <end position="208"/>
    </location>
</feature>
<dbReference type="SUPFAM" id="SSF103473">
    <property type="entry name" value="MFS general substrate transporter"/>
    <property type="match status" value="1"/>
</dbReference>
<evidence type="ECO:0000256" key="5">
    <source>
        <dbReference type="ARBA" id="ARBA00023136"/>
    </source>
</evidence>
<dbReference type="Gene3D" id="1.20.1250.20">
    <property type="entry name" value="MFS general substrate transporter like domains"/>
    <property type="match status" value="2"/>
</dbReference>
<feature type="transmembrane region" description="Helical" evidence="7">
    <location>
        <begin position="355"/>
        <end position="372"/>
    </location>
</feature>
<proteinExistence type="predicted"/>
<keyword evidence="4 7" id="KW-1133">Transmembrane helix</keyword>
<evidence type="ECO:0008006" key="10">
    <source>
        <dbReference type="Google" id="ProtNLM"/>
    </source>
</evidence>
<evidence type="ECO:0000256" key="6">
    <source>
        <dbReference type="SAM" id="MobiDB-lite"/>
    </source>
</evidence>
<feature type="transmembrane region" description="Helical" evidence="7">
    <location>
        <begin position="296"/>
        <end position="316"/>
    </location>
</feature>
<accession>A0ABR3PN82</accession>
<keyword evidence="3 7" id="KW-0812">Transmembrane</keyword>
<evidence type="ECO:0000256" key="4">
    <source>
        <dbReference type="ARBA" id="ARBA00022989"/>
    </source>
</evidence>
<name>A0ABR3PN82_9PEZI</name>
<comment type="subcellular location">
    <subcellularLocation>
        <location evidence="1">Membrane</location>
        <topology evidence="1">Multi-pass membrane protein</topology>
    </subcellularLocation>
</comment>
<gene>
    <name evidence="8" type="ORF">AAFC00_001195</name>
</gene>
<feature type="transmembrane region" description="Helical" evidence="7">
    <location>
        <begin position="220"/>
        <end position="240"/>
    </location>
</feature>
<dbReference type="PANTHER" id="PTHR43791:SF36">
    <property type="entry name" value="TRANSPORTER, PUTATIVE (AFU_ORTHOLOGUE AFUA_6G08340)-RELATED"/>
    <property type="match status" value="1"/>
</dbReference>
<dbReference type="GeneID" id="95974898"/>
<dbReference type="Proteomes" id="UP001562354">
    <property type="component" value="Unassembled WGS sequence"/>
</dbReference>
<feature type="transmembrane region" description="Helical" evidence="7">
    <location>
        <begin position="127"/>
        <end position="146"/>
    </location>
</feature>
<dbReference type="Pfam" id="PF07690">
    <property type="entry name" value="MFS_1"/>
    <property type="match status" value="1"/>
</dbReference>
<evidence type="ECO:0000313" key="8">
    <source>
        <dbReference type="EMBL" id="KAL1310975.1"/>
    </source>
</evidence>
<dbReference type="PANTHER" id="PTHR43791">
    <property type="entry name" value="PERMEASE-RELATED"/>
    <property type="match status" value="1"/>
</dbReference>
<feature type="transmembrane region" description="Helical" evidence="7">
    <location>
        <begin position="446"/>
        <end position="468"/>
    </location>
</feature>
<dbReference type="RefSeq" id="XP_069203824.1">
    <property type="nucleotide sequence ID" value="XM_069340357.1"/>
</dbReference>
<feature type="transmembrane region" description="Helical" evidence="7">
    <location>
        <begin position="62"/>
        <end position="80"/>
    </location>
</feature>
<feature type="transmembrane region" description="Helical" evidence="7">
    <location>
        <begin position="100"/>
        <end position="120"/>
    </location>
</feature>